<evidence type="ECO:0000256" key="1">
    <source>
        <dbReference type="ARBA" id="ARBA00005189"/>
    </source>
</evidence>
<comment type="caution">
    <text evidence="6">The sequence shown here is derived from an EMBL/GenBank/DDBJ whole genome shotgun (WGS) entry which is preliminary data.</text>
</comment>
<dbReference type="EMBL" id="JBHUPB010000015">
    <property type="protein sequence ID" value="MFD2970081.1"/>
    <property type="molecule type" value="Genomic_DNA"/>
</dbReference>
<protein>
    <submittedName>
        <fullName evidence="6">1-acyl-sn-glycerol-3-phosphate acyltransferase</fullName>
    </submittedName>
</protein>
<feature type="transmembrane region" description="Helical" evidence="4">
    <location>
        <begin position="254"/>
        <end position="277"/>
    </location>
</feature>
<feature type="domain" description="Phospholipid/glycerol acyltransferase" evidence="5">
    <location>
        <begin position="35"/>
        <end position="161"/>
    </location>
</feature>
<dbReference type="InterPro" id="IPR002123">
    <property type="entry name" value="Plipid/glycerol_acylTrfase"/>
</dbReference>
<dbReference type="PANTHER" id="PTHR10434">
    <property type="entry name" value="1-ACYL-SN-GLYCEROL-3-PHOSPHATE ACYLTRANSFERASE"/>
    <property type="match status" value="1"/>
</dbReference>
<dbReference type="SUPFAM" id="SSF69593">
    <property type="entry name" value="Glycerol-3-phosphate (1)-acyltransferase"/>
    <property type="match status" value="1"/>
</dbReference>
<evidence type="ECO:0000256" key="3">
    <source>
        <dbReference type="ARBA" id="ARBA00023315"/>
    </source>
</evidence>
<accession>A0ABW6BP61</accession>
<sequence>MFYNVLRYFVRLGLHWYAPALRSINLDLATFQGPSIIVSNHPNSLFDALVIAAYSPVEIRFLTRGDIFKKSWANLLLRNLFQLPIYKKKDDEEFAVKNDFTFDECMRCLAAGKHVLLFPEGRSLNLWGLQPFMNGGLTSLLERAYRAEIPIQIQAFALNYNSFQYVPKAVEIQALTPLDSTDYIAAHHIDAAAVIAELRSRLQQVVSETPLEPVVTSEGDRNMYRIPAKIGYYTQFWFYRLWRDYVRKKTAGTIFFDSMLFAGLLFSYPIVVFLFSLMIGKLLGFWIGLLVFLFLPATAYCMAKYQKITVEQDLTSAKANRL</sequence>
<gene>
    <name evidence="6" type="ORF">ACFS7Y_22010</name>
</gene>
<comment type="pathway">
    <text evidence="1">Lipid metabolism.</text>
</comment>
<keyword evidence="7" id="KW-1185">Reference proteome</keyword>
<reference evidence="7" key="1">
    <citation type="journal article" date="2019" name="Int. J. Syst. Evol. Microbiol.">
        <title>The Global Catalogue of Microorganisms (GCM) 10K type strain sequencing project: providing services to taxonomists for standard genome sequencing and annotation.</title>
        <authorList>
            <consortium name="The Broad Institute Genomics Platform"/>
            <consortium name="The Broad Institute Genome Sequencing Center for Infectious Disease"/>
            <person name="Wu L."/>
            <person name="Ma J."/>
        </authorList>
    </citation>
    <scope>NUCLEOTIDE SEQUENCE [LARGE SCALE GENOMIC DNA]</scope>
    <source>
        <strain evidence="7">KCTC 22814</strain>
    </source>
</reference>
<dbReference type="Proteomes" id="UP001597525">
    <property type="component" value="Unassembled WGS sequence"/>
</dbReference>
<dbReference type="GO" id="GO:0016746">
    <property type="term" value="F:acyltransferase activity"/>
    <property type="evidence" value="ECO:0007669"/>
    <property type="project" value="UniProtKB-KW"/>
</dbReference>
<evidence type="ECO:0000313" key="7">
    <source>
        <dbReference type="Proteomes" id="UP001597525"/>
    </source>
</evidence>
<keyword evidence="4" id="KW-0812">Transmembrane</keyword>
<evidence type="ECO:0000259" key="5">
    <source>
        <dbReference type="SMART" id="SM00563"/>
    </source>
</evidence>
<feature type="transmembrane region" description="Helical" evidence="4">
    <location>
        <begin position="283"/>
        <end position="303"/>
    </location>
</feature>
<dbReference type="PANTHER" id="PTHR10434:SF11">
    <property type="entry name" value="1-ACYL-SN-GLYCEROL-3-PHOSPHATE ACYLTRANSFERASE"/>
    <property type="match status" value="1"/>
</dbReference>
<dbReference type="SMART" id="SM00563">
    <property type="entry name" value="PlsC"/>
    <property type="match status" value="1"/>
</dbReference>
<keyword evidence="4" id="KW-1133">Transmembrane helix</keyword>
<evidence type="ECO:0000256" key="2">
    <source>
        <dbReference type="ARBA" id="ARBA00022679"/>
    </source>
</evidence>
<dbReference type="RefSeq" id="WP_320183562.1">
    <property type="nucleotide sequence ID" value="NZ_CP138332.1"/>
</dbReference>
<keyword evidence="4" id="KW-0472">Membrane</keyword>
<dbReference type="Pfam" id="PF01553">
    <property type="entry name" value="Acyltransferase"/>
    <property type="match status" value="1"/>
</dbReference>
<keyword evidence="2" id="KW-0808">Transferase</keyword>
<organism evidence="6 7">
    <name type="scientific">Sphingobacterium bambusae</name>
    <dbReference type="NCBI Taxonomy" id="662858"/>
    <lineage>
        <taxon>Bacteria</taxon>
        <taxon>Pseudomonadati</taxon>
        <taxon>Bacteroidota</taxon>
        <taxon>Sphingobacteriia</taxon>
        <taxon>Sphingobacteriales</taxon>
        <taxon>Sphingobacteriaceae</taxon>
        <taxon>Sphingobacterium</taxon>
    </lineage>
</organism>
<name>A0ABW6BP61_9SPHI</name>
<keyword evidence="3 6" id="KW-0012">Acyltransferase</keyword>
<evidence type="ECO:0000256" key="4">
    <source>
        <dbReference type="SAM" id="Phobius"/>
    </source>
</evidence>
<proteinExistence type="predicted"/>
<evidence type="ECO:0000313" key="6">
    <source>
        <dbReference type="EMBL" id="MFD2970081.1"/>
    </source>
</evidence>